<dbReference type="SUPFAM" id="SSF50494">
    <property type="entry name" value="Trypsin-like serine proteases"/>
    <property type="match status" value="1"/>
</dbReference>
<evidence type="ECO:0000259" key="1">
    <source>
        <dbReference type="PROSITE" id="PS50240"/>
    </source>
</evidence>
<dbReference type="AlphaFoldDB" id="A0A246RHN7"/>
<dbReference type="InterPro" id="IPR001254">
    <property type="entry name" value="Trypsin_dom"/>
</dbReference>
<keyword evidence="3" id="KW-1185">Reference proteome</keyword>
<dbReference type="InterPro" id="IPR051333">
    <property type="entry name" value="CLIP_Serine_Protease"/>
</dbReference>
<dbReference type="InterPro" id="IPR018114">
    <property type="entry name" value="TRYPSIN_HIS"/>
</dbReference>
<dbReference type="PANTHER" id="PTHR24260">
    <property type="match status" value="1"/>
</dbReference>
<name>A0A246RHN7_9ACTN</name>
<organism evidence="2 3">
    <name type="scientific">Micromonospora wenchangensis</name>
    <dbReference type="NCBI Taxonomy" id="1185415"/>
    <lineage>
        <taxon>Bacteria</taxon>
        <taxon>Bacillati</taxon>
        <taxon>Actinomycetota</taxon>
        <taxon>Actinomycetes</taxon>
        <taxon>Micromonosporales</taxon>
        <taxon>Micromonosporaceae</taxon>
        <taxon>Micromonospora</taxon>
    </lineage>
</organism>
<gene>
    <name evidence="2" type="ORF">B5D80_22720</name>
</gene>
<dbReference type="Proteomes" id="UP000197174">
    <property type="component" value="Unassembled WGS sequence"/>
</dbReference>
<evidence type="ECO:0000313" key="2">
    <source>
        <dbReference type="EMBL" id="OWV03455.1"/>
    </source>
</evidence>
<dbReference type="PROSITE" id="PS50240">
    <property type="entry name" value="TRYPSIN_DOM"/>
    <property type="match status" value="1"/>
</dbReference>
<dbReference type="SMART" id="SM00020">
    <property type="entry name" value="Tryp_SPc"/>
    <property type="match status" value="1"/>
</dbReference>
<evidence type="ECO:0000313" key="3">
    <source>
        <dbReference type="Proteomes" id="UP000197174"/>
    </source>
</evidence>
<dbReference type="GO" id="GO:0006508">
    <property type="term" value="P:proteolysis"/>
    <property type="evidence" value="ECO:0007669"/>
    <property type="project" value="InterPro"/>
</dbReference>
<proteinExistence type="predicted"/>
<protein>
    <recommendedName>
        <fullName evidence="1">Peptidase S1 domain-containing protein</fullName>
    </recommendedName>
</protein>
<dbReference type="InterPro" id="IPR043504">
    <property type="entry name" value="Peptidase_S1_PA_chymotrypsin"/>
</dbReference>
<dbReference type="PROSITE" id="PS00134">
    <property type="entry name" value="TRYPSIN_HIS"/>
    <property type="match status" value="1"/>
</dbReference>
<dbReference type="Pfam" id="PF00089">
    <property type="entry name" value="Trypsin"/>
    <property type="match status" value="1"/>
</dbReference>
<reference evidence="2 3" key="1">
    <citation type="submission" date="2017-03" db="EMBL/GenBank/DDBJ databases">
        <title>Whole genome sequence of Micromonospora wenchangensis, isolated from mangrove soil.</title>
        <authorList>
            <person name="Yang H."/>
        </authorList>
    </citation>
    <scope>NUCLEOTIDE SEQUENCE [LARGE SCALE GENOMIC DNA]</scope>
    <source>
        <strain evidence="2 3">CCTCC AA 2012002</strain>
    </source>
</reference>
<feature type="domain" description="Peptidase S1" evidence="1">
    <location>
        <begin position="72"/>
        <end position="266"/>
    </location>
</feature>
<comment type="caution">
    <text evidence="2">The sequence shown here is derived from an EMBL/GenBank/DDBJ whole genome shotgun (WGS) entry which is preliminary data.</text>
</comment>
<accession>A0A246RHN7</accession>
<sequence>MAIVDSARIGHADTTVGLFGSRHAIRVSRFLPRVCCFHMHGGVSVNHLRRAFLAVLCGAVLVVGPQTPASAITGGTTTSSLHGQVQIWNNGGANFRCTGSLIHVHYVLTAAHCLHSSRLVVKAGDKRLGSGQRIIVDGTAAAPKGYDMAVLHLASNVTQSNLVVPYSRDTALLKTGVTVAIRGWGQTETNGPPASTLRVCSLRVERSIASELELEGLDGVPLDGDSGAAVWQNNRVQAVFTHSDDALGGLSVPTGFLAGWIKSVSGVDGID</sequence>
<dbReference type="GO" id="GO:0004252">
    <property type="term" value="F:serine-type endopeptidase activity"/>
    <property type="evidence" value="ECO:0007669"/>
    <property type="project" value="InterPro"/>
</dbReference>
<dbReference type="InterPro" id="IPR009003">
    <property type="entry name" value="Peptidase_S1_PA"/>
</dbReference>
<dbReference type="PANTHER" id="PTHR24260:SF132">
    <property type="entry name" value="PEPTIDASE S1 DOMAIN-CONTAINING PROTEIN"/>
    <property type="match status" value="1"/>
</dbReference>
<dbReference type="EMBL" id="MZMV01000043">
    <property type="protein sequence ID" value="OWV03455.1"/>
    <property type="molecule type" value="Genomic_DNA"/>
</dbReference>
<dbReference type="Gene3D" id="2.40.10.10">
    <property type="entry name" value="Trypsin-like serine proteases"/>
    <property type="match status" value="1"/>
</dbReference>